<dbReference type="STRING" id="30522.A0A4W2E982"/>
<feature type="transmembrane region" description="Helical" evidence="5">
    <location>
        <begin position="402"/>
        <end position="421"/>
    </location>
</feature>
<evidence type="ECO:0000256" key="3">
    <source>
        <dbReference type="ARBA" id="ARBA00022989"/>
    </source>
</evidence>
<feature type="transmembrane region" description="Helical" evidence="5">
    <location>
        <begin position="345"/>
        <end position="362"/>
    </location>
</feature>
<feature type="transmembrane region" description="Helical" evidence="5">
    <location>
        <begin position="172"/>
        <end position="193"/>
    </location>
</feature>
<keyword evidence="4 5" id="KW-0472">Membrane</keyword>
<organism evidence="7 8">
    <name type="scientific">Bos indicus x Bos taurus</name>
    <name type="common">Hybrid cattle</name>
    <dbReference type="NCBI Taxonomy" id="30522"/>
    <lineage>
        <taxon>Eukaryota</taxon>
        <taxon>Metazoa</taxon>
        <taxon>Chordata</taxon>
        <taxon>Craniata</taxon>
        <taxon>Vertebrata</taxon>
        <taxon>Euteleostomi</taxon>
        <taxon>Mammalia</taxon>
        <taxon>Eutheria</taxon>
        <taxon>Laurasiatheria</taxon>
        <taxon>Artiodactyla</taxon>
        <taxon>Ruminantia</taxon>
        <taxon>Pecora</taxon>
        <taxon>Bovidae</taxon>
        <taxon>Bovinae</taxon>
        <taxon>Bos</taxon>
    </lineage>
</organism>
<feature type="transmembrane region" description="Helical" evidence="5">
    <location>
        <begin position="231"/>
        <end position="251"/>
    </location>
</feature>
<dbReference type="InterPro" id="IPR020846">
    <property type="entry name" value="MFS_dom"/>
</dbReference>
<feature type="transmembrane region" description="Helical" evidence="5">
    <location>
        <begin position="427"/>
        <end position="450"/>
    </location>
</feature>
<comment type="subcellular location">
    <subcellularLocation>
        <location evidence="1">Basolateral cell membrane</location>
        <topology evidence="1">Multi-pass membrane protein</topology>
    </subcellularLocation>
</comment>
<dbReference type="Ensembl" id="ENSBIXT00000010834.1">
    <property type="protein sequence ID" value="ENSBIXP00000028269.1"/>
    <property type="gene ID" value="ENSBIXG00000009404.1"/>
</dbReference>
<feature type="transmembrane region" description="Helical" evidence="5">
    <location>
        <begin position="147"/>
        <end position="165"/>
    </location>
</feature>
<dbReference type="GO" id="GO:0022857">
    <property type="term" value="F:transmembrane transporter activity"/>
    <property type="evidence" value="ECO:0007669"/>
    <property type="project" value="InterPro"/>
</dbReference>
<dbReference type="PROSITE" id="PS50850">
    <property type="entry name" value="MFS"/>
    <property type="match status" value="1"/>
</dbReference>
<feature type="transmembrane region" description="Helical" evidence="5">
    <location>
        <begin position="374"/>
        <end position="395"/>
    </location>
</feature>
<reference evidence="7" key="3">
    <citation type="submission" date="2025-09" db="UniProtKB">
        <authorList>
            <consortium name="Ensembl"/>
        </authorList>
    </citation>
    <scope>IDENTIFICATION</scope>
</reference>
<accession>A0A4W2E982</accession>
<dbReference type="PANTHER" id="PTHR24064">
    <property type="entry name" value="SOLUTE CARRIER FAMILY 22 MEMBER"/>
    <property type="match status" value="1"/>
</dbReference>
<dbReference type="InterPro" id="IPR005828">
    <property type="entry name" value="MFS_sugar_transport-like"/>
</dbReference>
<dbReference type="AlphaFoldDB" id="A0A4W2E982"/>
<evidence type="ECO:0000259" key="6">
    <source>
        <dbReference type="PROSITE" id="PS50850"/>
    </source>
</evidence>
<sequence>MAFTELLEQAGGVGLFQALQILTFFLFSVWVPFQLVVENFSAAVPGHHCWAHLLENGSGAPANLSPEALLLVSIPPGPNRGPHQCLCFRHPQWQLLDPNATATNWSEADREPCVDGWIYDHSTFTSTIVTEWDLVCDHQGLKPLGQSIYMAGAMVGCIVCGFLSHRFGRKPVLSRCCVLVAVTSISTIAAPRFPVYCGLRFLSALGLSSILLTSAMLMVEWTTTSTRAVTMAILGSTYIGQMAVGGLAFTLRDWRTLQLAVSVPFFVIFLISWRLPESAQWHVIVGKPDQALQELKKVAKINGHKEARKTLTTEVLMSSMQEVASAKSRQSVLDLFRLPVLRWRTCNLLVVNFFLTVSYYGIVLDLQNLGSNIFLPQVLFGAVDLLAWAITTFLLRFFGRRTTLAGSLAGAGLAVLANTLVPQDLQTLRVVFAVLGKGCFGLSLTCIMIYKPELFPTSLRIIAEGFLYSAARLGSVMGPLIRMTRQVLPLLPPLSCGVIPIAAGLIVLFLPETRGLLLPDTIQDLERQRSAAARGGQQEVVIIESTWF</sequence>
<evidence type="ECO:0000313" key="8">
    <source>
        <dbReference type="Proteomes" id="UP000314981"/>
    </source>
</evidence>
<dbReference type="OMA" id="NGHKEAQ"/>
<evidence type="ECO:0000256" key="5">
    <source>
        <dbReference type="SAM" id="Phobius"/>
    </source>
</evidence>
<protein>
    <recommendedName>
        <fullName evidence="6">Major facilitator superfamily (MFS) profile domain-containing protein</fullName>
    </recommendedName>
</protein>
<reference evidence="7" key="2">
    <citation type="submission" date="2025-08" db="UniProtKB">
        <authorList>
            <consortium name="Ensembl"/>
        </authorList>
    </citation>
    <scope>IDENTIFICATION</scope>
</reference>
<feature type="transmembrane region" description="Helical" evidence="5">
    <location>
        <begin position="257"/>
        <end position="275"/>
    </location>
</feature>
<feature type="transmembrane region" description="Helical" evidence="5">
    <location>
        <begin position="487"/>
        <end position="510"/>
    </location>
</feature>
<dbReference type="Proteomes" id="UP000314981">
    <property type="component" value="Chromosome 29"/>
</dbReference>
<reference evidence="7 8" key="1">
    <citation type="submission" date="2018-11" db="EMBL/GenBank/DDBJ databases">
        <title>Haplotype-resolved cattle genomes.</title>
        <authorList>
            <person name="Low W.Y."/>
            <person name="Tearle R."/>
            <person name="Bickhart D.M."/>
            <person name="Rosen B.D."/>
            <person name="Koren S."/>
            <person name="Rhie A."/>
            <person name="Hiendleder S."/>
            <person name="Phillippy A.M."/>
            <person name="Smith T.P.L."/>
            <person name="Williams J.L."/>
        </authorList>
    </citation>
    <scope>NUCLEOTIDE SEQUENCE [LARGE SCALE GENOMIC DNA]</scope>
</reference>
<dbReference type="InterPro" id="IPR036259">
    <property type="entry name" value="MFS_trans_sf"/>
</dbReference>
<dbReference type="SUPFAM" id="SSF103473">
    <property type="entry name" value="MFS general substrate transporter"/>
    <property type="match status" value="1"/>
</dbReference>
<dbReference type="GO" id="GO:0016323">
    <property type="term" value="C:basolateral plasma membrane"/>
    <property type="evidence" value="ECO:0007669"/>
    <property type="project" value="UniProtKB-SubCell"/>
</dbReference>
<evidence type="ECO:0000313" key="7">
    <source>
        <dbReference type="Ensembl" id="ENSBIXP00000028269.1"/>
    </source>
</evidence>
<feature type="domain" description="Major facilitator superfamily (MFS) profile" evidence="6">
    <location>
        <begin position="101"/>
        <end position="514"/>
    </location>
</feature>
<keyword evidence="2 5" id="KW-0812">Transmembrane</keyword>
<dbReference type="Pfam" id="PF00083">
    <property type="entry name" value="Sugar_tr"/>
    <property type="match status" value="1"/>
</dbReference>
<feature type="transmembrane region" description="Helical" evidence="5">
    <location>
        <begin position="199"/>
        <end position="219"/>
    </location>
</feature>
<dbReference type="CDD" id="cd17374">
    <property type="entry name" value="MFS_OAT"/>
    <property type="match status" value="1"/>
</dbReference>
<proteinExistence type="predicted"/>
<dbReference type="Gene3D" id="1.20.1250.20">
    <property type="entry name" value="MFS general substrate transporter like domains"/>
    <property type="match status" value="1"/>
</dbReference>
<dbReference type="FunFam" id="1.20.1250.20:FF:000023">
    <property type="entry name" value="Solute carrier family 22 member 6"/>
    <property type="match status" value="1"/>
</dbReference>
<evidence type="ECO:0000256" key="2">
    <source>
        <dbReference type="ARBA" id="ARBA00022692"/>
    </source>
</evidence>
<feature type="transmembrane region" description="Helical" evidence="5">
    <location>
        <begin position="12"/>
        <end position="31"/>
    </location>
</feature>
<evidence type="ECO:0000256" key="1">
    <source>
        <dbReference type="ARBA" id="ARBA00004554"/>
    </source>
</evidence>
<evidence type="ECO:0000256" key="4">
    <source>
        <dbReference type="ARBA" id="ARBA00023136"/>
    </source>
</evidence>
<keyword evidence="8" id="KW-1185">Reference proteome</keyword>
<name>A0A4W2E982_BOBOX</name>
<keyword evidence="3 5" id="KW-1133">Transmembrane helix</keyword>